<protein>
    <submittedName>
        <fullName evidence="2">Morphogenic membrane protein MmpB</fullName>
    </submittedName>
</protein>
<dbReference type="NCBIfam" id="NF047320">
    <property type="entry name" value="morpho_MmpB"/>
    <property type="match status" value="1"/>
</dbReference>
<keyword evidence="1" id="KW-0472">Membrane</keyword>
<feature type="transmembrane region" description="Helical" evidence="1">
    <location>
        <begin position="24"/>
        <end position="42"/>
    </location>
</feature>
<dbReference type="RefSeq" id="WP_167352903.1">
    <property type="nucleotide sequence ID" value="NZ_CP163445.1"/>
</dbReference>
<proteinExistence type="predicted"/>
<dbReference type="InterPro" id="IPR058070">
    <property type="entry name" value="MmpB-like"/>
</dbReference>
<gene>
    <name evidence="2" type="primary">mmpB</name>
    <name evidence="2" type="ORF">AB2U05_20215</name>
</gene>
<name>A0AB39TN62_9ACTN</name>
<organism evidence="2">
    <name type="scientific">Streptomyces sp. Y1</name>
    <dbReference type="NCBI Taxonomy" id="3238634"/>
    <lineage>
        <taxon>Bacteria</taxon>
        <taxon>Bacillati</taxon>
        <taxon>Actinomycetota</taxon>
        <taxon>Actinomycetes</taxon>
        <taxon>Kitasatosporales</taxon>
        <taxon>Streptomycetaceae</taxon>
        <taxon>Streptomyces</taxon>
    </lineage>
</organism>
<dbReference type="EMBL" id="CP163445">
    <property type="protein sequence ID" value="XDQ80627.1"/>
    <property type="molecule type" value="Genomic_DNA"/>
</dbReference>
<keyword evidence="1" id="KW-1133">Transmembrane helix</keyword>
<sequence length="46" mass="5312">MLWSDPRDEPSQEARRMQERMHRAGKVLAALVLVGAVLFMLTRPFT</sequence>
<keyword evidence="1" id="KW-0812">Transmembrane</keyword>
<evidence type="ECO:0000256" key="1">
    <source>
        <dbReference type="SAM" id="Phobius"/>
    </source>
</evidence>
<dbReference type="AlphaFoldDB" id="A0AB39TN62"/>
<accession>A0AB39TN62</accession>
<evidence type="ECO:0000313" key="2">
    <source>
        <dbReference type="EMBL" id="XDQ80627.1"/>
    </source>
</evidence>
<dbReference type="Pfam" id="PF26627">
    <property type="entry name" value="MmpB"/>
    <property type="match status" value="1"/>
</dbReference>
<reference evidence="2" key="1">
    <citation type="submission" date="2024-07" db="EMBL/GenBank/DDBJ databases">
        <authorList>
            <person name="Yu S.T."/>
        </authorList>
    </citation>
    <scope>NUCLEOTIDE SEQUENCE</scope>
    <source>
        <strain evidence="2">Y1</strain>
    </source>
</reference>